<dbReference type="AlphaFoldDB" id="A0A8J8KGR6"/>
<feature type="transmembrane region" description="Helical" evidence="1">
    <location>
        <begin position="155"/>
        <end position="173"/>
    </location>
</feature>
<evidence type="ECO:0000256" key="1">
    <source>
        <dbReference type="SAM" id="Phobius"/>
    </source>
</evidence>
<dbReference type="OrthoDB" id="328023at2157"/>
<keyword evidence="1" id="KW-0472">Membrane</keyword>
<feature type="transmembrane region" description="Helical" evidence="1">
    <location>
        <begin position="104"/>
        <end position="121"/>
    </location>
</feature>
<sequence length="185" mass="20311">MVEPIGHVAMALLFAVPAWLLWGRRPAVTFAVLTQATALLPDVDLFLREHFVHPLLQHHGITHTVPFMLIAGVVFGVGAAYALTPVLNANRLIHSDSITPETTFVFTTAAFWAGGLSHIAVDLLSAEPDAGIAPLWPLYRDEVVLNIVAYDSTPVNLGLIVTAIVVHVVLYRAERYPYETRWRVG</sequence>
<feature type="transmembrane region" description="Helical" evidence="1">
    <location>
        <begin position="64"/>
        <end position="83"/>
    </location>
</feature>
<dbReference type="GO" id="GO:0016787">
    <property type="term" value="F:hydrolase activity"/>
    <property type="evidence" value="ECO:0007669"/>
    <property type="project" value="UniProtKB-KW"/>
</dbReference>
<dbReference type="Pfam" id="PF04307">
    <property type="entry name" value="YdjM"/>
    <property type="match status" value="1"/>
</dbReference>
<evidence type="ECO:0000313" key="2">
    <source>
        <dbReference type="EMBL" id="NUB90329.1"/>
    </source>
</evidence>
<protein>
    <submittedName>
        <fullName evidence="2">Metal-dependent hydrolase</fullName>
    </submittedName>
</protein>
<keyword evidence="2" id="KW-0378">Hydrolase</keyword>
<organism evidence="2 3">
    <name type="scientific">Haloterrigena gelatinilytica</name>
    <dbReference type="NCBI Taxonomy" id="2741724"/>
    <lineage>
        <taxon>Archaea</taxon>
        <taxon>Methanobacteriati</taxon>
        <taxon>Methanobacteriota</taxon>
        <taxon>Stenosarchaea group</taxon>
        <taxon>Halobacteria</taxon>
        <taxon>Halobacteriales</taxon>
        <taxon>Natrialbaceae</taxon>
        <taxon>Haloterrigena</taxon>
    </lineage>
</organism>
<accession>A0A8J8KGR6</accession>
<gene>
    <name evidence="2" type="ORF">HT576_04665</name>
</gene>
<keyword evidence="1" id="KW-1133">Transmembrane helix</keyword>
<keyword evidence="1" id="KW-0812">Transmembrane</keyword>
<reference evidence="2" key="1">
    <citation type="submission" date="2020-06" db="EMBL/GenBank/DDBJ databases">
        <title>Haloterrigena sp. nov., an extremely halophilic archaeon isolated from a saline sediment.</title>
        <authorList>
            <person name="Liu B.-B."/>
        </authorList>
    </citation>
    <scope>NUCLEOTIDE SEQUENCE</scope>
    <source>
        <strain evidence="2">SYSU A121-1</strain>
    </source>
</reference>
<name>A0A8J8KGR6_9EURY</name>
<comment type="caution">
    <text evidence="2">The sequence shown here is derived from an EMBL/GenBank/DDBJ whole genome shotgun (WGS) entry which is preliminary data.</text>
</comment>
<dbReference type="EMBL" id="JABURA010000001">
    <property type="protein sequence ID" value="NUB90329.1"/>
    <property type="molecule type" value="Genomic_DNA"/>
</dbReference>
<dbReference type="RefSeq" id="WP_174701384.1">
    <property type="nucleotide sequence ID" value="NZ_JABURA010000001.1"/>
</dbReference>
<proteinExistence type="predicted"/>
<dbReference type="InterPro" id="IPR007404">
    <property type="entry name" value="YdjM-like"/>
</dbReference>
<dbReference type="Proteomes" id="UP000728647">
    <property type="component" value="Unassembled WGS sequence"/>
</dbReference>
<evidence type="ECO:0000313" key="3">
    <source>
        <dbReference type="Proteomes" id="UP000728647"/>
    </source>
</evidence>